<evidence type="ECO:0000313" key="1">
    <source>
        <dbReference type="EMBL" id="SFJ42557.1"/>
    </source>
</evidence>
<name>A0A1I3RB60_9SPHI</name>
<organism evidence="1 2">
    <name type="scientific">Parapedobacter indicus</name>
    <dbReference type="NCBI Taxonomy" id="1477437"/>
    <lineage>
        <taxon>Bacteria</taxon>
        <taxon>Pseudomonadati</taxon>
        <taxon>Bacteroidota</taxon>
        <taxon>Sphingobacteriia</taxon>
        <taxon>Sphingobacteriales</taxon>
        <taxon>Sphingobacteriaceae</taxon>
        <taxon>Parapedobacter</taxon>
    </lineage>
</organism>
<sequence>MLEAWNEHKWIYDHIADEWYTPEEFKHKWELLLTQYNTERYVLRSPFEGWGDALEKIAFYVERSEKLKAKIEGYYDMDLKRKSRGP</sequence>
<evidence type="ECO:0000313" key="2">
    <source>
        <dbReference type="Proteomes" id="UP000198670"/>
    </source>
</evidence>
<protein>
    <submittedName>
        <fullName evidence="1">Uncharacterized protein</fullName>
    </submittedName>
</protein>
<gene>
    <name evidence="1" type="ORF">SAMN05444682_109279</name>
</gene>
<proteinExistence type="predicted"/>
<dbReference type="EMBL" id="FOQO01000009">
    <property type="protein sequence ID" value="SFJ42557.1"/>
    <property type="molecule type" value="Genomic_DNA"/>
</dbReference>
<dbReference type="Proteomes" id="UP000198670">
    <property type="component" value="Unassembled WGS sequence"/>
</dbReference>
<keyword evidence="2" id="KW-1185">Reference proteome</keyword>
<feature type="non-terminal residue" evidence="1">
    <location>
        <position position="86"/>
    </location>
</feature>
<dbReference type="AlphaFoldDB" id="A0A1I3RB60"/>
<accession>A0A1I3RB60</accession>
<reference evidence="1 2" key="1">
    <citation type="submission" date="2016-10" db="EMBL/GenBank/DDBJ databases">
        <authorList>
            <person name="de Groot N.N."/>
        </authorList>
    </citation>
    <scope>NUCLEOTIDE SEQUENCE [LARGE SCALE GENOMIC DNA]</scope>
    <source>
        <strain evidence="1 2">RK1</strain>
    </source>
</reference>